<dbReference type="AlphaFoldDB" id="A0AA40BJB7"/>
<evidence type="ECO:0000313" key="1">
    <source>
        <dbReference type="EMBL" id="KAK0735297.1"/>
    </source>
</evidence>
<comment type="caution">
    <text evidence="1">The sequence shown here is derived from an EMBL/GenBank/DDBJ whole genome shotgun (WGS) entry which is preliminary data.</text>
</comment>
<dbReference type="RefSeq" id="XP_060304174.1">
    <property type="nucleotide sequence ID" value="XM_060441127.1"/>
</dbReference>
<name>A0AA40BJB7_9PEZI</name>
<reference evidence="1" key="1">
    <citation type="submission" date="2023-06" db="EMBL/GenBank/DDBJ databases">
        <title>Genome-scale phylogeny and comparative genomics of the fungal order Sordariales.</title>
        <authorList>
            <consortium name="Lawrence Berkeley National Laboratory"/>
            <person name="Hensen N."/>
            <person name="Bonometti L."/>
            <person name="Westerberg I."/>
            <person name="Brannstrom I.O."/>
            <person name="Guillou S."/>
            <person name="Cros-Aarteil S."/>
            <person name="Calhoun S."/>
            <person name="Haridas S."/>
            <person name="Kuo A."/>
            <person name="Mondo S."/>
            <person name="Pangilinan J."/>
            <person name="Riley R."/>
            <person name="LaButti K."/>
            <person name="Andreopoulos B."/>
            <person name="Lipzen A."/>
            <person name="Chen C."/>
            <person name="Yanf M."/>
            <person name="Daum C."/>
            <person name="Ng V."/>
            <person name="Clum A."/>
            <person name="Steindorff A."/>
            <person name="Ohm R."/>
            <person name="Martin F."/>
            <person name="Silar P."/>
            <person name="Natvig D."/>
            <person name="Lalanne C."/>
            <person name="Gautier V."/>
            <person name="Ament-velasquez S.L."/>
            <person name="Kruys A."/>
            <person name="Hutchinson M.I."/>
            <person name="Powell A.J."/>
            <person name="Barry K."/>
            <person name="Miller A.N."/>
            <person name="Grigoriev I.V."/>
            <person name="Debuchy R."/>
            <person name="Gladieux P."/>
            <person name="Thoren M.H."/>
            <person name="Johannesson H."/>
        </authorList>
    </citation>
    <scope>NUCLEOTIDE SEQUENCE</scope>
    <source>
        <strain evidence="1">SMH2392-1A</strain>
    </source>
</reference>
<keyword evidence="2" id="KW-1185">Reference proteome</keyword>
<sequence length="77" mass="8773">MYGLPEGHRQGVRYPKHLKGHITVFLNNVQEFMTNVLPLSTPEGIRARTFGFKVITGVEAISKTLPCSRARRYHSYV</sequence>
<proteinExistence type="predicted"/>
<organism evidence="1 2">
    <name type="scientific">Lasiosphaeria miniovina</name>
    <dbReference type="NCBI Taxonomy" id="1954250"/>
    <lineage>
        <taxon>Eukaryota</taxon>
        <taxon>Fungi</taxon>
        <taxon>Dikarya</taxon>
        <taxon>Ascomycota</taxon>
        <taxon>Pezizomycotina</taxon>
        <taxon>Sordariomycetes</taxon>
        <taxon>Sordariomycetidae</taxon>
        <taxon>Sordariales</taxon>
        <taxon>Lasiosphaeriaceae</taxon>
        <taxon>Lasiosphaeria</taxon>
    </lineage>
</organism>
<dbReference type="EMBL" id="JAUIRO010000001">
    <property type="protein sequence ID" value="KAK0735297.1"/>
    <property type="molecule type" value="Genomic_DNA"/>
</dbReference>
<protein>
    <submittedName>
        <fullName evidence="1">Uncharacterized protein</fullName>
    </submittedName>
</protein>
<evidence type="ECO:0000313" key="2">
    <source>
        <dbReference type="Proteomes" id="UP001172101"/>
    </source>
</evidence>
<dbReference type="GeneID" id="85324397"/>
<dbReference type="Proteomes" id="UP001172101">
    <property type="component" value="Unassembled WGS sequence"/>
</dbReference>
<gene>
    <name evidence="1" type="ORF">B0T26DRAFT_691372</name>
</gene>
<accession>A0AA40BJB7</accession>
<feature type="non-terminal residue" evidence="1">
    <location>
        <position position="1"/>
    </location>
</feature>